<evidence type="ECO:0000259" key="4">
    <source>
        <dbReference type="Pfam" id="PF00382"/>
    </source>
</evidence>
<dbReference type="InterPro" id="IPR036915">
    <property type="entry name" value="Cyclin-like_sf"/>
</dbReference>
<proteinExistence type="predicted"/>
<dbReference type="Gene3D" id="1.10.472.10">
    <property type="entry name" value="Cyclin-like"/>
    <property type="match status" value="2"/>
</dbReference>
<dbReference type="PRINTS" id="PR00685">
    <property type="entry name" value="TIFACTORIIB"/>
</dbReference>
<dbReference type="GO" id="GO:0070897">
    <property type="term" value="P:transcription preinitiation complex assembly"/>
    <property type="evidence" value="ECO:0007669"/>
    <property type="project" value="InterPro"/>
</dbReference>
<name>A0A0N9NJR8_9VIRU</name>
<dbReference type="Gene3D" id="2.20.25.10">
    <property type="match status" value="1"/>
</dbReference>
<dbReference type="GO" id="GO:0017025">
    <property type="term" value="F:TBP-class protein binding"/>
    <property type="evidence" value="ECO:0007669"/>
    <property type="project" value="InterPro"/>
</dbReference>
<dbReference type="Proteomes" id="UP000202190">
    <property type="component" value="Segment"/>
</dbReference>
<dbReference type="InterPro" id="IPR013150">
    <property type="entry name" value="TFIIB_cyclin"/>
</dbReference>
<dbReference type="InterPro" id="IPR013137">
    <property type="entry name" value="Znf_TFIIB"/>
</dbReference>
<keyword evidence="6" id="KW-0396">Initiation factor</keyword>
<accession>A0A0N9NJR8</accession>
<feature type="domain" description="TFIIB-type" evidence="5">
    <location>
        <begin position="2"/>
        <end position="39"/>
    </location>
</feature>
<dbReference type="GO" id="GO:0097550">
    <property type="term" value="C:transcription preinitiation complex"/>
    <property type="evidence" value="ECO:0007669"/>
    <property type="project" value="TreeGrafter"/>
</dbReference>
<evidence type="ECO:0000313" key="6">
    <source>
        <dbReference type="EMBL" id="ALG96903.1"/>
    </source>
</evidence>
<dbReference type="PANTHER" id="PTHR11618">
    <property type="entry name" value="TRANSCRIPTION INITIATION FACTOR IIB-RELATED"/>
    <property type="match status" value="1"/>
</dbReference>
<dbReference type="CDD" id="cd00043">
    <property type="entry name" value="CYCLIN_SF"/>
    <property type="match status" value="1"/>
</dbReference>
<keyword evidence="1" id="KW-0677">Repeat</keyword>
<dbReference type="Pfam" id="PF08271">
    <property type="entry name" value="Zn_Ribbon_TF"/>
    <property type="match status" value="1"/>
</dbReference>
<keyword evidence="6" id="KW-0648">Protein biosynthesis</keyword>
<organism evidence="6 7">
    <name type="scientific">Acidianus rod-shaped virus 2</name>
    <dbReference type="NCBI Taxonomy" id="1732175"/>
    <lineage>
        <taxon>Viruses</taxon>
        <taxon>Adnaviria</taxon>
        <taxon>Zilligvirae</taxon>
        <taxon>Taleaviricota</taxon>
        <taxon>Tokiviricetes</taxon>
        <taxon>Ligamenvirales</taxon>
        <taxon>Rudiviridae</taxon>
        <taxon>Hoswirudivirus</taxon>
        <taxon>Hoswirudivirus pozzuoliense</taxon>
        <taxon>Hoswirudivirus ARV2</taxon>
    </lineage>
</organism>
<protein>
    <submittedName>
        <fullName evidence="6">Transcription initiation factor B</fullName>
    </submittedName>
</protein>
<feature type="domain" description="Transcription factor TFIIB cyclin-like" evidence="4">
    <location>
        <begin position="190"/>
        <end position="265"/>
    </location>
</feature>
<dbReference type="RefSeq" id="YP_009230244.1">
    <property type="nucleotide sequence ID" value="NC_029314.1"/>
</dbReference>
<dbReference type="OrthoDB" id="214at1511857"/>
<evidence type="ECO:0000256" key="2">
    <source>
        <dbReference type="ARBA" id="ARBA00023015"/>
    </source>
</evidence>
<dbReference type="PANTHER" id="PTHR11618:SF13">
    <property type="entry name" value="TRANSCRIPTION INITIATION FACTOR IIB"/>
    <property type="match status" value="1"/>
</dbReference>
<evidence type="ECO:0000259" key="5">
    <source>
        <dbReference type="Pfam" id="PF08271"/>
    </source>
</evidence>
<evidence type="ECO:0000256" key="1">
    <source>
        <dbReference type="ARBA" id="ARBA00022737"/>
    </source>
</evidence>
<dbReference type="InterPro" id="IPR000812">
    <property type="entry name" value="TFIIB"/>
</dbReference>
<dbReference type="KEGG" id="vg:26887654"/>
<dbReference type="GeneID" id="26887654"/>
<sequence length="282" mass="32410">MNCPSDKIVFDTERGEYICTETGEVLEDKVVDEGMDWRAYNNEQFVERARAFPINPNVFVNSGFLPTVGIKPKKVSISSLYPVSNKPLLDALRFLSTAVQKIGGNETITQEASRILQKLWKNKHLRYLGSELIVFVSIYMAYRKLRILMPFDEYIEKIWKIYKVIPKRFIGAYFEVLKNFDEKIPNFTVEDFIKGCGLRLGLPTELIEKALNFAKEIEQSGILSGKSPKIVATTILYFLAKQDKYAITQPDIDRKCGVVDTALRRNTGIIRKYLEKKKSLKM</sequence>
<evidence type="ECO:0000313" key="7">
    <source>
        <dbReference type="Proteomes" id="UP000202190"/>
    </source>
</evidence>
<keyword evidence="2" id="KW-0805">Transcription regulation</keyword>
<dbReference type="Pfam" id="PF00382">
    <property type="entry name" value="TFIIB"/>
    <property type="match status" value="1"/>
</dbReference>
<reference evidence="6 7" key="1">
    <citation type="journal article" date="2015" name="Environ. Microbiol.">
        <title>Novel viral genomes identified from six metagenomes reveal wide distribution of archaeal viruses and high viral diversity in terrestrial hot springs.</title>
        <authorList>
            <person name="Gudbergsdottir S.R."/>
            <person name="Menzel P."/>
            <person name="Krogh A."/>
            <person name="Young M."/>
            <person name="Peng X."/>
        </authorList>
    </citation>
    <scope>NUCLEOTIDE SEQUENCE [LARGE SCALE GENOMIC DNA]</scope>
    <source>
        <strain evidence="6 7">ARV2</strain>
    </source>
</reference>
<keyword evidence="7" id="KW-1185">Reference proteome</keyword>
<evidence type="ECO:0000256" key="3">
    <source>
        <dbReference type="ARBA" id="ARBA00023163"/>
    </source>
</evidence>
<dbReference type="SUPFAM" id="SSF47954">
    <property type="entry name" value="Cyclin-like"/>
    <property type="match status" value="2"/>
</dbReference>
<keyword evidence="3" id="KW-0804">Transcription</keyword>
<dbReference type="SUPFAM" id="SSF57783">
    <property type="entry name" value="Zinc beta-ribbon"/>
    <property type="match status" value="1"/>
</dbReference>
<dbReference type="EMBL" id="KP282675">
    <property type="protein sequence ID" value="ALG96903.1"/>
    <property type="molecule type" value="Genomic_DNA"/>
</dbReference>